<dbReference type="PANTHER" id="PTHR47942">
    <property type="entry name" value="TETRATRICOPEPTIDE REPEAT (TPR)-LIKE SUPERFAMILY PROTEIN-RELATED"/>
    <property type="match status" value="1"/>
</dbReference>
<dbReference type="GO" id="GO:0005737">
    <property type="term" value="C:cytoplasm"/>
    <property type="evidence" value="ECO:0000318"/>
    <property type="project" value="GO_Central"/>
</dbReference>
<feature type="region of interest" description="Disordered" evidence="4">
    <location>
        <begin position="365"/>
        <end position="398"/>
    </location>
</feature>
<evidence type="ECO:0000313" key="6">
    <source>
        <dbReference type="EMBL" id="EED92393.1"/>
    </source>
</evidence>
<dbReference type="InterPro" id="IPR011990">
    <property type="entry name" value="TPR-like_helical_dom_sf"/>
</dbReference>
<dbReference type="GO" id="GO:0003729">
    <property type="term" value="F:mRNA binding"/>
    <property type="evidence" value="ECO:0000318"/>
    <property type="project" value="GO_Central"/>
</dbReference>
<dbReference type="STRING" id="35128.B8C2I9"/>
<dbReference type="InParanoid" id="B8C2I9"/>
<evidence type="ECO:0000259" key="5">
    <source>
        <dbReference type="Pfam" id="PF16987"/>
    </source>
</evidence>
<dbReference type="InterPro" id="IPR051222">
    <property type="entry name" value="PPR/CCM1_RNA-binding"/>
</dbReference>
<evidence type="ECO:0000256" key="2">
    <source>
        <dbReference type="ARBA" id="ARBA00022737"/>
    </source>
</evidence>
<dbReference type="InterPro" id="IPR036546">
    <property type="entry name" value="MED15_KIX"/>
</dbReference>
<evidence type="ECO:0000313" key="7">
    <source>
        <dbReference type="Proteomes" id="UP000001449"/>
    </source>
</evidence>
<dbReference type="RefSeq" id="XP_002290641.1">
    <property type="nucleotide sequence ID" value="XM_002290605.1"/>
</dbReference>
<dbReference type="Gene3D" id="1.10.246.20">
    <property type="entry name" value="Coactivator CBP, KIX domain"/>
    <property type="match status" value="1"/>
</dbReference>
<dbReference type="PANTHER" id="PTHR47942:SF63">
    <property type="entry name" value="PENTATRICOPEPTIDE REPEAT-CONTAINING PROTEIN"/>
    <property type="match status" value="1"/>
</dbReference>
<feature type="region of interest" description="Disordered" evidence="4">
    <location>
        <begin position="79"/>
        <end position="101"/>
    </location>
</feature>
<feature type="region of interest" description="Disordered" evidence="4">
    <location>
        <begin position="985"/>
        <end position="1020"/>
    </location>
</feature>
<reference evidence="6 7" key="2">
    <citation type="journal article" date="2008" name="Nature">
        <title>The Phaeodactylum genome reveals the evolutionary history of diatom genomes.</title>
        <authorList>
            <person name="Bowler C."/>
            <person name="Allen A.E."/>
            <person name="Badger J.H."/>
            <person name="Grimwood J."/>
            <person name="Jabbari K."/>
            <person name="Kuo A."/>
            <person name="Maheswari U."/>
            <person name="Martens C."/>
            <person name="Maumus F."/>
            <person name="Otillar R.P."/>
            <person name="Rayko E."/>
            <person name="Salamov A."/>
            <person name="Vandepoele K."/>
            <person name="Beszteri B."/>
            <person name="Gruber A."/>
            <person name="Heijde M."/>
            <person name="Katinka M."/>
            <person name="Mock T."/>
            <person name="Valentin K."/>
            <person name="Verret F."/>
            <person name="Berges J.A."/>
            <person name="Brownlee C."/>
            <person name="Cadoret J.P."/>
            <person name="Chiovitti A."/>
            <person name="Choi C.J."/>
            <person name="Coesel S."/>
            <person name="De Martino A."/>
            <person name="Detter J.C."/>
            <person name="Durkin C."/>
            <person name="Falciatore A."/>
            <person name="Fournet J."/>
            <person name="Haruta M."/>
            <person name="Huysman M.J."/>
            <person name="Jenkins B.D."/>
            <person name="Jiroutova K."/>
            <person name="Jorgensen R.E."/>
            <person name="Joubert Y."/>
            <person name="Kaplan A."/>
            <person name="Kroger N."/>
            <person name="Kroth P.G."/>
            <person name="La Roche J."/>
            <person name="Lindquist E."/>
            <person name="Lommer M."/>
            <person name="Martin-Jezequel V."/>
            <person name="Lopez P.J."/>
            <person name="Lucas S."/>
            <person name="Mangogna M."/>
            <person name="McGinnis K."/>
            <person name="Medlin L.K."/>
            <person name="Montsant A."/>
            <person name="Oudot-Le Secq M.P."/>
            <person name="Napoli C."/>
            <person name="Obornik M."/>
            <person name="Parker M.S."/>
            <person name="Petit J.L."/>
            <person name="Porcel B.M."/>
            <person name="Poulsen N."/>
            <person name="Robison M."/>
            <person name="Rychlewski L."/>
            <person name="Rynearson T.A."/>
            <person name="Schmutz J."/>
            <person name="Shapiro H."/>
            <person name="Siaut M."/>
            <person name="Stanley M."/>
            <person name="Sussman M.R."/>
            <person name="Taylor A.R."/>
            <person name="Vardi A."/>
            <person name="von Dassow P."/>
            <person name="Vyverman W."/>
            <person name="Willis A."/>
            <person name="Wyrwicz L.S."/>
            <person name="Rokhsar D.S."/>
            <person name="Weissenbach J."/>
            <person name="Armbrust E.V."/>
            <person name="Green B.R."/>
            <person name="Van de Peer Y."/>
            <person name="Grigoriev I.V."/>
        </authorList>
    </citation>
    <scope>NUCLEOTIDE SEQUENCE [LARGE SCALE GENOMIC DNA]</scope>
    <source>
        <strain evidence="6 7">CCMP1335</strain>
    </source>
</reference>
<keyword evidence="7" id="KW-1185">Reference proteome</keyword>
<proteinExistence type="predicted"/>
<dbReference type="GeneID" id="7446446"/>
<comment type="subcellular location">
    <subcellularLocation>
        <location evidence="1">Nucleus</location>
    </subcellularLocation>
</comment>
<feature type="compositionally biased region" description="Basic and acidic residues" evidence="4">
    <location>
        <begin position="382"/>
        <end position="391"/>
    </location>
</feature>
<dbReference type="EMBL" id="CM000642">
    <property type="protein sequence ID" value="EED92393.1"/>
    <property type="molecule type" value="Genomic_DNA"/>
</dbReference>
<organism evidence="6 7">
    <name type="scientific">Thalassiosira pseudonana</name>
    <name type="common">Marine diatom</name>
    <name type="synonym">Cyclotella nana</name>
    <dbReference type="NCBI Taxonomy" id="35128"/>
    <lineage>
        <taxon>Eukaryota</taxon>
        <taxon>Sar</taxon>
        <taxon>Stramenopiles</taxon>
        <taxon>Ochrophyta</taxon>
        <taxon>Bacillariophyta</taxon>
        <taxon>Coscinodiscophyceae</taxon>
        <taxon>Thalassiosirophycidae</taxon>
        <taxon>Thalassiosirales</taxon>
        <taxon>Thalassiosiraceae</taxon>
        <taxon>Thalassiosira</taxon>
    </lineage>
</organism>
<dbReference type="GO" id="GO:0006355">
    <property type="term" value="P:regulation of DNA-templated transcription"/>
    <property type="evidence" value="ECO:0007669"/>
    <property type="project" value="InterPro"/>
</dbReference>
<dbReference type="PaxDb" id="35128-Thaps22676"/>
<name>B8C2I9_THAPS</name>
<evidence type="ECO:0000256" key="3">
    <source>
        <dbReference type="ARBA" id="ARBA00023242"/>
    </source>
</evidence>
<dbReference type="GO" id="GO:0005634">
    <property type="term" value="C:nucleus"/>
    <property type="evidence" value="ECO:0007669"/>
    <property type="project" value="UniProtKB-SubCell"/>
</dbReference>
<dbReference type="InterPro" id="IPR036529">
    <property type="entry name" value="KIX_dom_sf"/>
</dbReference>
<dbReference type="Proteomes" id="UP000001449">
    <property type="component" value="Chromosome 5"/>
</dbReference>
<dbReference type="GO" id="GO:0003712">
    <property type="term" value="F:transcription coregulator activity"/>
    <property type="evidence" value="ECO:0007669"/>
    <property type="project" value="InterPro"/>
</dbReference>
<evidence type="ECO:0000256" key="1">
    <source>
        <dbReference type="ARBA" id="ARBA00004123"/>
    </source>
</evidence>
<protein>
    <recommendedName>
        <fullName evidence="5">Mediator complex subunit 15 KIX domain-containing protein</fullName>
    </recommendedName>
</protein>
<dbReference type="eggNOG" id="ENOG502SJ7A">
    <property type="taxonomic scope" value="Eukaryota"/>
</dbReference>
<reference evidence="6 7" key="1">
    <citation type="journal article" date="2004" name="Science">
        <title>The genome of the diatom Thalassiosira pseudonana: ecology, evolution, and metabolism.</title>
        <authorList>
            <person name="Armbrust E.V."/>
            <person name="Berges J.A."/>
            <person name="Bowler C."/>
            <person name="Green B.R."/>
            <person name="Martinez D."/>
            <person name="Putnam N.H."/>
            <person name="Zhou S."/>
            <person name="Allen A.E."/>
            <person name="Apt K.E."/>
            <person name="Bechner M."/>
            <person name="Brzezinski M.A."/>
            <person name="Chaal B.K."/>
            <person name="Chiovitti A."/>
            <person name="Davis A.K."/>
            <person name="Demarest M.S."/>
            <person name="Detter J.C."/>
            <person name="Glavina T."/>
            <person name="Goodstein D."/>
            <person name="Hadi M.Z."/>
            <person name="Hellsten U."/>
            <person name="Hildebrand M."/>
            <person name="Jenkins B.D."/>
            <person name="Jurka J."/>
            <person name="Kapitonov V.V."/>
            <person name="Kroger N."/>
            <person name="Lau W.W."/>
            <person name="Lane T.W."/>
            <person name="Larimer F.W."/>
            <person name="Lippmeier J.C."/>
            <person name="Lucas S."/>
            <person name="Medina M."/>
            <person name="Montsant A."/>
            <person name="Obornik M."/>
            <person name="Parker M.S."/>
            <person name="Palenik B."/>
            <person name="Pazour G.J."/>
            <person name="Richardson P.M."/>
            <person name="Rynearson T.A."/>
            <person name="Saito M.A."/>
            <person name="Schwartz D.C."/>
            <person name="Thamatrakoln K."/>
            <person name="Valentin K."/>
            <person name="Vardi A."/>
            <person name="Wilkerson F.P."/>
            <person name="Rokhsar D.S."/>
        </authorList>
    </citation>
    <scope>NUCLEOTIDE SEQUENCE [LARGE SCALE GENOMIC DNA]</scope>
    <source>
        <strain evidence="6 7">CCMP1335</strain>
    </source>
</reference>
<feature type="compositionally biased region" description="Polar residues" evidence="4">
    <location>
        <begin position="1003"/>
        <end position="1015"/>
    </location>
</feature>
<accession>B8C2I9</accession>
<dbReference type="Gene3D" id="1.25.40.10">
    <property type="entry name" value="Tetratricopeptide repeat domain"/>
    <property type="match status" value="2"/>
</dbReference>
<dbReference type="HOGENOM" id="CLU_257365_0_0_1"/>
<evidence type="ECO:0000256" key="4">
    <source>
        <dbReference type="SAM" id="MobiDB-lite"/>
    </source>
</evidence>
<gene>
    <name evidence="6" type="ORF">THAPSDRAFT_22676</name>
</gene>
<dbReference type="GO" id="GO:0006397">
    <property type="term" value="P:mRNA processing"/>
    <property type="evidence" value="ECO:0000318"/>
    <property type="project" value="GO_Central"/>
</dbReference>
<dbReference type="Pfam" id="PF16987">
    <property type="entry name" value="KIX_2"/>
    <property type="match status" value="1"/>
</dbReference>
<sequence length="1356" mass="151566">MSQDAPSLAASTDDWRVSVAQTYRSEEVRSIATVLASLEPGATSASKTMLAMRFEESIFKAASSLDDYKKTIQKRLKKLQKHYAKQQQEGGAGNAPESESLTREKELLLENELRETYGQRLLYIVKHADHAVKVTREKSGEHKANILSQHANNAKQWAAQLGLEVADASGKRTLLPLRPERKDMAFLTKLKSYLESRVENIRSHIVKIEDPDLFLEEAILKIDDDLLLKKSFDEVYKKALKEADPDAPEFTPEEMKRFLDRINAPVPIPRRGRDGDEVRSAVGRIEKIRAAAQALFTYMGLTLEDKTSFRGALKRCYTVVKECMRELEGEYNNIVKELDDTDEKGRRIIQLEDAWNNTLQFAEAESEPPAIDGDDGAAGEESDAKRQKTEEEQSPTPANLPMVIRSRVLLTPGRHTISTLLPVLKNKKASLVRNGTATTVRLQFGQAFEMTIYFVPLLVTIRAMKESQGGASMSSVAGGLRWPSLHQGLCPSERDISNGKSNNLSVLGVSGSYATLGQIVAKKLEYASSQATYVLRRCFAETRVGKGALAKSEFEIEILEAGALIKFMQIARSTYTATTSTIVGRPPHDTLRSINSPSLIPFPTSDCPSRQFSSFFFGRHDNSTTTYQQPWHNPSFMLECPPEKVEAWLQSQLKAAVKAANERGVPGDLNNLPIEFDIPVQVDTLAYQRVIEAYARSNTSGASQKAEYWIGRLERHYDAAVQVYNAKYGVSDDSVASTEDTNGIVDGEGTARTKTSAFAALVASRKAAPPNATTEQSSTNMQRVKHAAIVRSVQPTVDCYNAVIEAWANDKDLISVVRSRRWLSKLEDASKDAPTPLSSSLQPNARSYDLYLHSCSRGIGKQHKQYRHRAEEAEDILRYRMSPNAPLSIRPTTESFNFVIRSWTRCRKELEVAIKVMALVREMEGIQRDALLKQEKSGRKKKQADDIWRWKLGVVPNTKTYTMAMDAWIIAAGCKASKWSSEQRSLNNTYNQRARGREEKGHGQSTMSPASTSNDDGTDEMENAESILKYIQTLEEIGRTDVRATVIAYNTLLSGWARLATTLRPNVPLKAEELLHQMMQLSENGDIDAAPDATSFNAVIKAWGNTQRPNSASRCEWWLRKMINEQQINIHGERSSVPPPNVQTYNLVMEAWLKLGDPSRVQDLLLEMDASSDVAANSESFSKVIRAWLQEELSNTNQYGLPGTSLENAFNWLQELMEREKTNKSDLGSSPDLYKAILKTAARTDATSKNILVVGQAAFWDMRDSRFGIDAQAYEWLLEIGAKVLGPHDTKKRDDFVSSLVQQCCNDGYLSAKFINKLANPSHYKPIQESDGVELALLLGEPPYPTSWSRNLVDKR</sequence>
<feature type="domain" description="Mediator complex subunit 15 KIX" evidence="5">
    <location>
        <begin position="13"/>
        <end position="88"/>
    </location>
</feature>
<keyword evidence="2" id="KW-0677">Repeat</keyword>
<keyword evidence="3" id="KW-0539">Nucleus</keyword>
<feature type="compositionally biased region" description="Acidic residues" evidence="4">
    <location>
        <begin position="372"/>
        <end position="381"/>
    </location>
</feature>
<dbReference type="KEGG" id="tps:THAPSDRAFT_22676"/>